<dbReference type="GO" id="GO:0003676">
    <property type="term" value="F:nucleic acid binding"/>
    <property type="evidence" value="ECO:0007669"/>
    <property type="project" value="InterPro"/>
</dbReference>
<feature type="domain" description="DUF7769" evidence="1">
    <location>
        <begin position="131"/>
        <end position="180"/>
    </location>
</feature>
<dbReference type="PANTHER" id="PTHR47169:SF2">
    <property type="entry name" value="OS01G0541250 PROTEIN"/>
    <property type="match status" value="1"/>
</dbReference>
<evidence type="ECO:0000313" key="2">
    <source>
        <dbReference type="EMBL" id="ETV82022.1"/>
    </source>
</evidence>
<dbReference type="PANTHER" id="PTHR47169">
    <property type="entry name" value="OS01G0541250 PROTEIN"/>
    <property type="match status" value="1"/>
</dbReference>
<dbReference type="InterPro" id="IPR056671">
    <property type="entry name" value="DUF7769"/>
</dbReference>
<dbReference type="InterPro" id="IPR036397">
    <property type="entry name" value="RNaseH_sf"/>
</dbReference>
<dbReference type="AlphaFoldDB" id="W4GQP4"/>
<evidence type="ECO:0000259" key="1">
    <source>
        <dbReference type="Pfam" id="PF24964"/>
    </source>
</evidence>
<accession>W4GQP4</accession>
<dbReference type="Pfam" id="PF24964">
    <property type="entry name" value="DUF7769"/>
    <property type="match status" value="1"/>
</dbReference>
<dbReference type="Gene3D" id="3.30.420.10">
    <property type="entry name" value="Ribonuclease H-like superfamily/Ribonuclease H"/>
    <property type="match status" value="1"/>
</dbReference>
<dbReference type="OrthoDB" id="123105at2759"/>
<protein>
    <recommendedName>
        <fullName evidence="1">DUF7769 domain-containing protein</fullName>
    </recommendedName>
</protein>
<organism evidence="2">
    <name type="scientific">Aphanomyces astaci</name>
    <name type="common">Crayfish plague agent</name>
    <dbReference type="NCBI Taxonomy" id="112090"/>
    <lineage>
        <taxon>Eukaryota</taxon>
        <taxon>Sar</taxon>
        <taxon>Stramenopiles</taxon>
        <taxon>Oomycota</taxon>
        <taxon>Saprolegniomycetes</taxon>
        <taxon>Saprolegniales</taxon>
        <taxon>Verrucalvaceae</taxon>
        <taxon>Aphanomyces</taxon>
    </lineage>
</organism>
<name>W4GQP4_APHAT</name>
<gene>
    <name evidence="2" type="ORF">H257_05547</name>
</gene>
<dbReference type="VEuPathDB" id="FungiDB:H257_05547"/>
<dbReference type="GeneID" id="20807543"/>
<reference evidence="2" key="1">
    <citation type="submission" date="2013-12" db="EMBL/GenBank/DDBJ databases">
        <title>The Genome Sequence of Aphanomyces astaci APO3.</title>
        <authorList>
            <consortium name="The Broad Institute Genomics Platform"/>
            <person name="Russ C."/>
            <person name="Tyler B."/>
            <person name="van West P."/>
            <person name="Dieguez-Uribeondo J."/>
            <person name="Young S.K."/>
            <person name="Zeng Q."/>
            <person name="Gargeya S."/>
            <person name="Fitzgerald M."/>
            <person name="Abouelleil A."/>
            <person name="Alvarado L."/>
            <person name="Chapman S.B."/>
            <person name="Gainer-Dewar J."/>
            <person name="Goldberg J."/>
            <person name="Griggs A."/>
            <person name="Gujja S."/>
            <person name="Hansen M."/>
            <person name="Howarth C."/>
            <person name="Imamovic A."/>
            <person name="Ireland A."/>
            <person name="Larimer J."/>
            <person name="McCowan C."/>
            <person name="Murphy C."/>
            <person name="Pearson M."/>
            <person name="Poon T.W."/>
            <person name="Priest M."/>
            <person name="Roberts A."/>
            <person name="Saif S."/>
            <person name="Shea T."/>
            <person name="Sykes S."/>
            <person name="Wortman J."/>
            <person name="Nusbaum C."/>
            <person name="Birren B."/>
        </authorList>
    </citation>
    <scope>NUCLEOTIDE SEQUENCE [LARGE SCALE GENOMIC DNA]</scope>
    <source>
        <strain evidence="2">APO3</strain>
    </source>
</reference>
<proteinExistence type="predicted"/>
<dbReference type="EMBL" id="KI913123">
    <property type="protein sequence ID" value="ETV82022.1"/>
    <property type="molecule type" value="Genomic_DNA"/>
</dbReference>
<sequence>MDGCSSHYSEYTYAEAKASNELLQFLPENATHLFQPLDRTVRRPFTLAIRNVGADSIWTDVSTNIKQRAIAIACNVWASSNIGPRWWIHEVHLGIINRALLCREVSIGVCFRFVQANVLGIRQSNLHYDHDERRSIYESLLAVSSSGILPRGAIVKLAMQHNCHPDTVKRVWARGQSSVREGHICADVASKIREMVLNYVVPAIKSKFPRSTLRSGVIIQHDIASPHKCLTTSMLESSGVSGIAMKNQPPNSPDFNVLDL</sequence>
<dbReference type="RefSeq" id="XP_009828759.1">
    <property type="nucleotide sequence ID" value="XM_009830457.1"/>
</dbReference>